<reference evidence="1" key="1">
    <citation type="submission" date="2019-02" db="EMBL/GenBank/DDBJ databases">
        <authorList>
            <person name="Gruber-Vodicka R. H."/>
            <person name="Seah K. B. B."/>
        </authorList>
    </citation>
    <scope>NUCLEOTIDE SEQUENCE</scope>
    <source>
        <strain evidence="2">BECK_BY2</strain>
        <strain evidence="1">BECK_BY3</strain>
    </source>
</reference>
<dbReference type="EMBL" id="CAADFY010000058">
    <property type="protein sequence ID" value="VFK54851.1"/>
    <property type="molecule type" value="Genomic_DNA"/>
</dbReference>
<dbReference type="AlphaFoldDB" id="A0A450ZM46"/>
<accession>A0A450ZM46</accession>
<dbReference type="InterPro" id="IPR029035">
    <property type="entry name" value="DHS-like_NAD/FAD-binding_dom"/>
</dbReference>
<name>A0A450ZM46_9GAMM</name>
<evidence type="ECO:0000313" key="2">
    <source>
        <dbReference type="EMBL" id="VFK60063.1"/>
    </source>
</evidence>
<protein>
    <submittedName>
        <fullName evidence="1">SIR2-like domain-containing protein</fullName>
    </submittedName>
</protein>
<proteinExistence type="predicted"/>
<evidence type="ECO:0000313" key="1">
    <source>
        <dbReference type="EMBL" id="VFK54851.1"/>
    </source>
</evidence>
<gene>
    <name evidence="2" type="ORF">BECKTUN1418E_GA0071001_10565</name>
    <name evidence="1" type="ORF">BECKTUN1418F_GA0071002_10585</name>
</gene>
<dbReference type="EMBL" id="CAADFV010000056">
    <property type="protein sequence ID" value="VFK60063.1"/>
    <property type="molecule type" value="Genomic_DNA"/>
</dbReference>
<sequence length="1271" mass="144963">MRFFENGPRLPDELLTARDEERVVFFCGAGVSIARAGLPDFFGLAETVIRELGASPDSPVHKLLEEAKGMGQHVGVEGLISADRIFGLLEREFLTRDIETEVAKALQPLQPLPHVDLSAHKILLDLATTPKGKVQLVTTNFDRLFDACRDELEIWKAPRLPDPARHDELNGIVYLHGRVNDDYSGSEESGFVLSSAQFGRAYLAEGWATEFFKKIMARHMVVFVGYGADDPPVHYLLEGLNRGEGQASEIYAFQPGRPDEAAAKWRDKGVEAIAYSEEGDSHDALWETLAAWAERAKSPDDWYRSIIDLAKAGPVSLMPHQRGQVAYVVSTPAGAEKFFKSDPPPPAEWLCVFDRARRYARPPSRNPRYTVSDNPPADPFELYGLDSDTVPAPIDPNTPYEQREIPPDAWDAFAANPWDRHNLDDENFPVFQGNDSMRLPELSQRLVKIYIWLAKIADQPTAIWWAAHQSGLHPDIQNQIGSILRQFKKDTQPVIHQAWRYLFEVWERKPASNFDSDWYELVEVIERDGWDGYAVRKYAALHRPYFVVLPGPEPPKKKEVPSIGDLIGLEVKYPEPHFSLDIPDAWLLSVIRELRKNFEYALQLETEIGGSGLMHIVPIVPDDKPNIDDHQRTHGLSGSVLSFASLFEGLIKLDIASARREFAAWPVDDGTIFARLRIWAGGKAGLVPPETFGELMVGLSDDIFWDSSHQRDLLLALAERWNELPDKMRKGIEKRLLQGPTEWHEHGQLRAMISLERLQWLADNGCNFSFDLESEIGKLRQAAPDWKPEYAKGAVDSREIRSGNVEKDTEYSPLLDEPLATLLARAQELSGRTEENFLIEKDPFLGLSTERPVRALSALTHAARQGEYPAWAWRTFLHFKARENDKPRFSALIAERICRCPDNAISAFIHDASSWVSMNGSKHWAAKFPETFDRVISKFLGVFQSRPATSKTILTRGNKEPDWTMELSNAPAGKIAEALFFTAPKIETLKEGDALPEKWLGHVERLLLLDGDPGRYALVIFSFHLNWFYSFDPAWTEEHLLSAMEGEDTDDRNAFWSGFFWGGGRCHQALYLRIKSDLLAIAEEEALFKPGYRSVFTETVLWGWISRDEKTRNRLISHEEMCHVLLHAGDDFRVNMLWHLDKWSEDQETDSDETGNERRFDQLLEFLRNVWPRQKITRTPITSEQLCRIAFSNVPRFPEIAEIILPLLTEIPWIKQDYYSIRSFLKSEDEDSVIKHYPDQTRDILYAVLPDDKTRWPDSVEEILKRIDKAK</sequence>
<dbReference type="SUPFAM" id="SSF52467">
    <property type="entry name" value="DHS-like NAD/FAD-binding domain"/>
    <property type="match status" value="1"/>
</dbReference>
<dbReference type="Pfam" id="PF13289">
    <property type="entry name" value="SIR2_2"/>
    <property type="match status" value="1"/>
</dbReference>
<organism evidence="1">
    <name type="scientific">Candidatus Kentrum sp. TUN</name>
    <dbReference type="NCBI Taxonomy" id="2126343"/>
    <lineage>
        <taxon>Bacteria</taxon>
        <taxon>Pseudomonadati</taxon>
        <taxon>Pseudomonadota</taxon>
        <taxon>Gammaproteobacteria</taxon>
        <taxon>Candidatus Kentrum</taxon>
    </lineage>
</organism>